<accession>A0A6N3GXI7</accession>
<name>A0A6N3GXI7_9BACT</name>
<dbReference type="AlphaFoldDB" id="A0A6N3GXI7"/>
<evidence type="ECO:0000313" key="1">
    <source>
        <dbReference type="EMBL" id="VYU69607.1"/>
    </source>
</evidence>
<dbReference type="RefSeq" id="WP_008622916.1">
    <property type="nucleotide sequence ID" value="NZ_CABMOJ010000074.1"/>
</dbReference>
<protein>
    <submittedName>
        <fullName evidence="1">Uncharacterized protein</fullName>
    </submittedName>
</protein>
<dbReference type="Pfam" id="PF14898">
    <property type="entry name" value="DUF4491"/>
    <property type="match status" value="1"/>
</dbReference>
<reference evidence="1" key="1">
    <citation type="submission" date="2019-11" db="EMBL/GenBank/DDBJ databases">
        <authorList>
            <person name="Feng L."/>
        </authorList>
    </citation>
    <scope>NUCLEOTIDE SEQUENCE</scope>
    <source>
        <strain evidence="1">PclaraLFYP37</strain>
    </source>
</reference>
<sequence length="98" mass="11362">MNYVGILIGLATFLIIGLFHPLVIKGEYYFGTRCWWAFLVTGILCAGLSLYVENVYLSIIFGVISFSSFWGILEVFDQRKRVLKGWFPKNPKRLKDYE</sequence>
<dbReference type="GeneID" id="98396584"/>
<gene>
    <name evidence="1" type="ORF">PCLFYP37_00715</name>
</gene>
<dbReference type="EMBL" id="CACRUT010000031">
    <property type="protein sequence ID" value="VYU69607.1"/>
    <property type="molecule type" value="Genomic_DNA"/>
</dbReference>
<proteinExistence type="predicted"/>
<organism evidence="1">
    <name type="scientific">Paraprevotella clara</name>
    <dbReference type="NCBI Taxonomy" id="454154"/>
    <lineage>
        <taxon>Bacteria</taxon>
        <taxon>Pseudomonadati</taxon>
        <taxon>Bacteroidota</taxon>
        <taxon>Bacteroidia</taxon>
        <taxon>Bacteroidales</taxon>
        <taxon>Prevotellaceae</taxon>
        <taxon>Paraprevotella</taxon>
    </lineage>
</organism>
<dbReference type="InterPro" id="IPR027890">
    <property type="entry name" value="DUF4491"/>
</dbReference>